<organism evidence="2 3">
    <name type="scientific">Dichomitus squalens</name>
    <dbReference type="NCBI Taxonomy" id="114155"/>
    <lineage>
        <taxon>Eukaryota</taxon>
        <taxon>Fungi</taxon>
        <taxon>Dikarya</taxon>
        <taxon>Basidiomycota</taxon>
        <taxon>Agaricomycotina</taxon>
        <taxon>Agaricomycetes</taxon>
        <taxon>Polyporales</taxon>
        <taxon>Polyporaceae</taxon>
        <taxon>Dichomitus</taxon>
    </lineage>
</organism>
<name>A0A4Q9PT91_9APHY</name>
<dbReference type="EMBL" id="ML145134">
    <property type="protein sequence ID" value="TBU57663.1"/>
    <property type="molecule type" value="Genomic_DNA"/>
</dbReference>
<evidence type="ECO:0000313" key="3">
    <source>
        <dbReference type="Proteomes" id="UP000292082"/>
    </source>
</evidence>
<keyword evidence="3" id="KW-1185">Reference proteome</keyword>
<evidence type="ECO:0000313" key="2">
    <source>
        <dbReference type="EMBL" id="TBU57663.1"/>
    </source>
</evidence>
<dbReference type="AlphaFoldDB" id="A0A4Q9PT91"/>
<gene>
    <name evidence="2" type="ORF">BD310DRAFT_536234</name>
</gene>
<sequence>MAIPWRRLDRAPDAAPRGRTHSAPRTSSVVPSTRRLRLRRFSPLRTITSSPPVRNSMLGKVTCLRTACSRASPHVSNGASIYVELTLRGGRACLRLLEAEDAVTLDVLPEAVCAVTSRPTFARTGRCVSVTSLLASIHRAREQGTYAVVPF</sequence>
<evidence type="ECO:0000256" key="1">
    <source>
        <dbReference type="SAM" id="MobiDB-lite"/>
    </source>
</evidence>
<proteinExistence type="predicted"/>
<accession>A0A4Q9PT91</accession>
<feature type="region of interest" description="Disordered" evidence="1">
    <location>
        <begin position="1"/>
        <end position="32"/>
    </location>
</feature>
<reference evidence="2 3" key="1">
    <citation type="submission" date="2019-01" db="EMBL/GenBank/DDBJ databases">
        <title>Draft genome sequences of three monokaryotic isolates of the white-rot basidiomycete fungus Dichomitus squalens.</title>
        <authorList>
            <consortium name="DOE Joint Genome Institute"/>
            <person name="Lopez S.C."/>
            <person name="Andreopoulos B."/>
            <person name="Pangilinan J."/>
            <person name="Lipzen A."/>
            <person name="Riley R."/>
            <person name="Ahrendt S."/>
            <person name="Ng V."/>
            <person name="Barry K."/>
            <person name="Daum C."/>
            <person name="Grigoriev I.V."/>
            <person name="Hilden K.S."/>
            <person name="Makela M.R."/>
            <person name="de Vries R.P."/>
        </authorList>
    </citation>
    <scope>NUCLEOTIDE SEQUENCE [LARGE SCALE GENOMIC DNA]</scope>
    <source>
        <strain evidence="2 3">CBS 464.89</strain>
    </source>
</reference>
<feature type="compositionally biased region" description="Basic and acidic residues" evidence="1">
    <location>
        <begin position="1"/>
        <end position="12"/>
    </location>
</feature>
<protein>
    <submittedName>
        <fullName evidence="2">Uncharacterized protein</fullName>
    </submittedName>
</protein>
<dbReference type="Proteomes" id="UP000292082">
    <property type="component" value="Unassembled WGS sequence"/>
</dbReference>